<evidence type="ECO:0000259" key="5">
    <source>
        <dbReference type="SMART" id="SM00642"/>
    </source>
</evidence>
<evidence type="ECO:0000256" key="3">
    <source>
        <dbReference type="ARBA" id="ARBA00023295"/>
    </source>
</evidence>
<dbReference type="InterPro" id="IPR017853">
    <property type="entry name" value="GH"/>
</dbReference>
<feature type="chain" id="PRO_5010253279" evidence="4">
    <location>
        <begin position="26"/>
        <end position="521"/>
    </location>
</feature>
<protein>
    <submittedName>
        <fullName evidence="6">Glycosidase</fullName>
    </submittedName>
</protein>
<dbReference type="Proteomes" id="UP000183557">
    <property type="component" value="Unassembled WGS sequence"/>
</dbReference>
<dbReference type="GO" id="GO:0009313">
    <property type="term" value="P:oligosaccharide catabolic process"/>
    <property type="evidence" value="ECO:0007669"/>
    <property type="project" value="TreeGrafter"/>
</dbReference>
<dbReference type="InterPro" id="IPR006047">
    <property type="entry name" value="GH13_cat_dom"/>
</dbReference>
<comment type="similarity">
    <text evidence="1">Belongs to the glycosyl hydrolase 13 family.</text>
</comment>
<dbReference type="Pfam" id="PF00128">
    <property type="entry name" value="Alpha-amylase"/>
    <property type="match status" value="1"/>
</dbReference>
<evidence type="ECO:0000313" key="7">
    <source>
        <dbReference type="Proteomes" id="UP000183557"/>
    </source>
</evidence>
<dbReference type="InterPro" id="IPR045857">
    <property type="entry name" value="O16G_dom_2"/>
</dbReference>
<sequence length="521" mass="59332">MNKKKWSATAASFMLAASLSSVVQADPQPKVSKDSLDGVFYEIYVNSFYDSNEDGHGDLNGITKKLDYLNDGNPNNKKDLQVDGMWLMPINPSPSYHKYDVTDYYSIDPDYGTLEDFQKLTEEANKRDTKVIMDLVINHTSSEHPWFESASSDPDSKYRDYYVWADEDTDLDEKGPWGQQVWHKNPNGEGYYYGTFWHGMPDLNFDSPEVKEEIKDIGRFWLDQGADGFRLDAALHIFEGETEEGAEKNIEWWNEFRDAMKEADPNAYLVGEVWDEPEVVAPYYQSLDSLFNFDLAETIVNSVKNGIDQGVVPAVNSTDELYKEYNPNKIDATFLTNHDQNRVMSELSGNVDQAKTAASILLTLPGNPFIYYGEEIGMTGEKPDELIREPFRWYEGDGKGQTSWEEPVYNTGDDGRSVEAQDKNKDSLLNHYRELIRERKNHVALEKGDLQPLETDTSQVIAYSRTYQDETVKVYHNLSNNSVELSVGKKDKLVFTSEKGTKKVQSSLEVPAHTTVLVKSK</sequence>
<evidence type="ECO:0000256" key="1">
    <source>
        <dbReference type="ARBA" id="ARBA00008061"/>
    </source>
</evidence>
<dbReference type="PANTHER" id="PTHR10357:SF179">
    <property type="entry name" value="NEUTRAL AND BASIC AMINO ACID TRANSPORT PROTEIN RBAT"/>
    <property type="match status" value="1"/>
</dbReference>
<feature type="signal peptide" evidence="4">
    <location>
        <begin position="1"/>
        <end position="25"/>
    </location>
</feature>
<proteinExistence type="inferred from homology"/>
<dbReference type="CDD" id="cd11316">
    <property type="entry name" value="AmyAc_bac2_AmyA"/>
    <property type="match status" value="1"/>
</dbReference>
<gene>
    <name evidence="6" type="ORF">SAMN04487936_106286</name>
</gene>
<reference evidence="7" key="1">
    <citation type="submission" date="2016-10" db="EMBL/GenBank/DDBJ databases">
        <authorList>
            <person name="Varghese N."/>
            <person name="Submissions S."/>
        </authorList>
    </citation>
    <scope>NUCLEOTIDE SEQUENCE [LARGE SCALE GENOMIC DNA]</scope>
    <source>
        <strain evidence="7">CGMCC 1.3704</strain>
    </source>
</reference>
<dbReference type="AlphaFoldDB" id="A0A1I3WD46"/>
<dbReference type="OrthoDB" id="9805159at2"/>
<dbReference type="EMBL" id="FOSB01000006">
    <property type="protein sequence ID" value="SFK04707.1"/>
    <property type="molecule type" value="Genomic_DNA"/>
</dbReference>
<dbReference type="SMART" id="SM00642">
    <property type="entry name" value="Aamy"/>
    <property type="match status" value="1"/>
</dbReference>
<dbReference type="STRING" id="240302.BN982_00406"/>
<dbReference type="SUPFAM" id="SSF51445">
    <property type="entry name" value="(Trans)glycosidases"/>
    <property type="match status" value="1"/>
</dbReference>
<feature type="domain" description="Glycosyl hydrolase family 13 catalytic" evidence="5">
    <location>
        <begin position="42"/>
        <end position="439"/>
    </location>
</feature>
<dbReference type="InterPro" id="IPR056300">
    <property type="entry name" value="SusG-like_C"/>
</dbReference>
<keyword evidence="7" id="KW-1185">Reference proteome</keyword>
<dbReference type="Gene3D" id="3.20.20.80">
    <property type="entry name" value="Glycosidases"/>
    <property type="match status" value="1"/>
</dbReference>
<keyword evidence="2" id="KW-0378">Hydrolase</keyword>
<keyword evidence="4" id="KW-0732">Signal</keyword>
<name>A0A1I3WD46_HALDA</name>
<evidence type="ECO:0000256" key="4">
    <source>
        <dbReference type="SAM" id="SignalP"/>
    </source>
</evidence>
<evidence type="ECO:0000256" key="2">
    <source>
        <dbReference type="ARBA" id="ARBA00022801"/>
    </source>
</evidence>
<dbReference type="SUPFAM" id="SSF51011">
    <property type="entry name" value="Glycosyl hydrolase domain"/>
    <property type="match status" value="1"/>
</dbReference>
<organism evidence="6 7">
    <name type="scientific">Halobacillus dabanensis</name>
    <dbReference type="NCBI Taxonomy" id="240302"/>
    <lineage>
        <taxon>Bacteria</taxon>
        <taxon>Bacillati</taxon>
        <taxon>Bacillota</taxon>
        <taxon>Bacilli</taxon>
        <taxon>Bacillales</taxon>
        <taxon>Bacillaceae</taxon>
        <taxon>Halobacillus</taxon>
    </lineage>
</organism>
<dbReference type="GO" id="GO:0004556">
    <property type="term" value="F:alpha-amylase activity"/>
    <property type="evidence" value="ECO:0007669"/>
    <property type="project" value="TreeGrafter"/>
</dbReference>
<dbReference type="Gene3D" id="3.90.400.10">
    <property type="entry name" value="Oligo-1,6-glucosidase, Domain 2"/>
    <property type="match status" value="1"/>
</dbReference>
<evidence type="ECO:0000313" key="6">
    <source>
        <dbReference type="EMBL" id="SFK04707.1"/>
    </source>
</evidence>
<dbReference type="PANTHER" id="PTHR10357">
    <property type="entry name" value="ALPHA-AMYLASE FAMILY MEMBER"/>
    <property type="match status" value="1"/>
</dbReference>
<accession>A0A1I3WD46</accession>
<dbReference type="RefSeq" id="WP_075036883.1">
    <property type="nucleotide sequence ID" value="NZ_FOSB01000006.1"/>
</dbReference>
<dbReference type="Gene3D" id="2.60.40.1180">
    <property type="entry name" value="Golgi alpha-mannosidase II"/>
    <property type="match status" value="1"/>
</dbReference>
<dbReference type="Pfam" id="PF23915">
    <property type="entry name" value="SusG_C"/>
    <property type="match status" value="1"/>
</dbReference>
<dbReference type="InterPro" id="IPR013780">
    <property type="entry name" value="Glyco_hydro_b"/>
</dbReference>
<keyword evidence="3 6" id="KW-0326">Glycosidase</keyword>